<feature type="domain" description="Alkaline proteinase inhibitor/ Outer membrane lipoprotein Omp19" evidence="8">
    <location>
        <begin position="31"/>
        <end position="128"/>
    </location>
</feature>
<sequence>MSASAKLSRMVCLLTGFFSTGISMASSLILPSATDLAGRWTLQQDEAPAICQLELRASEVAEASGYALGGDTACLKRWLPSEPSAWRPTPAGIALLERDGLTLMLLGRQGEGDYRVQKGDGGQLVLRRVAP</sequence>
<evidence type="ECO:0000256" key="2">
    <source>
        <dbReference type="ARBA" id="ARBA00006813"/>
    </source>
</evidence>
<dbReference type="Proteomes" id="UP000276985">
    <property type="component" value="Unassembled WGS sequence"/>
</dbReference>
<dbReference type="AlphaFoldDB" id="A0ABD7K9B6"/>
<keyword evidence="5" id="KW-0732">Signal</keyword>
<comment type="similarity">
    <text evidence="2">Belongs to the protease inhibitor I38 family.</text>
</comment>
<keyword evidence="4" id="KW-0646">Protease inhibitor</keyword>
<evidence type="ECO:0000256" key="3">
    <source>
        <dbReference type="ARBA" id="ARBA00022608"/>
    </source>
</evidence>
<comment type="subcellular location">
    <subcellularLocation>
        <location evidence="1">Periplasm</location>
    </subcellularLocation>
</comment>
<comment type="caution">
    <text evidence="9">The sequence shown here is derived from an EMBL/GenBank/DDBJ whole genome shotgun (WGS) entry which is preliminary data.</text>
</comment>
<evidence type="ECO:0000256" key="6">
    <source>
        <dbReference type="ARBA" id="ARBA00022764"/>
    </source>
</evidence>
<protein>
    <submittedName>
        <fullName evidence="9">Proteinase inhibitor</fullName>
    </submittedName>
</protein>
<dbReference type="Gene3D" id="2.40.128.10">
    <property type="match status" value="1"/>
</dbReference>
<evidence type="ECO:0000256" key="1">
    <source>
        <dbReference type="ARBA" id="ARBA00004418"/>
    </source>
</evidence>
<dbReference type="InterPro" id="IPR022815">
    <property type="entry name" value="Inh"/>
</dbReference>
<dbReference type="InterPro" id="IPR021140">
    <property type="entry name" value="Inh/Omp19"/>
</dbReference>
<dbReference type="PRINTS" id="PR01274">
    <property type="entry name" value="MPTASEINHBTR"/>
</dbReference>
<evidence type="ECO:0000256" key="7">
    <source>
        <dbReference type="ARBA" id="ARBA00023215"/>
    </source>
</evidence>
<gene>
    <name evidence="9" type="ORF">DY940_05820</name>
</gene>
<dbReference type="GeneID" id="77222176"/>
<dbReference type="SUPFAM" id="SSF50882">
    <property type="entry name" value="beta-Barrel protease inhibitors"/>
    <property type="match status" value="1"/>
</dbReference>
<dbReference type="GO" id="GO:0042597">
    <property type="term" value="C:periplasmic space"/>
    <property type="evidence" value="ECO:0007669"/>
    <property type="project" value="UniProtKB-SubCell"/>
</dbReference>
<dbReference type="EMBL" id="RXTL01000006">
    <property type="protein sequence ID" value="RTS50633.1"/>
    <property type="molecule type" value="Genomic_DNA"/>
</dbReference>
<dbReference type="GO" id="GO:0030414">
    <property type="term" value="F:peptidase inhibitor activity"/>
    <property type="evidence" value="ECO:0007669"/>
    <property type="project" value="UniProtKB-KW"/>
</dbReference>
<proteinExistence type="inferred from homology"/>
<name>A0ABD7K9B6_PSEAI</name>
<dbReference type="RefSeq" id="WP_003150970.1">
    <property type="nucleotide sequence ID" value="NZ_CAADJR010000001.1"/>
</dbReference>
<keyword evidence="7" id="KW-0481">Metalloenzyme inhibitor</keyword>
<evidence type="ECO:0000259" key="8">
    <source>
        <dbReference type="Pfam" id="PF02974"/>
    </source>
</evidence>
<evidence type="ECO:0000256" key="5">
    <source>
        <dbReference type="ARBA" id="ARBA00022729"/>
    </source>
</evidence>
<keyword evidence="3" id="KW-0483">Metalloprotease inhibitor</keyword>
<dbReference type="KEGG" id="ppaa:B7D75_18930"/>
<organism evidence="9 10">
    <name type="scientific">Pseudomonas aeruginosa</name>
    <dbReference type="NCBI Taxonomy" id="287"/>
    <lineage>
        <taxon>Bacteria</taxon>
        <taxon>Pseudomonadati</taxon>
        <taxon>Pseudomonadota</taxon>
        <taxon>Gammaproteobacteria</taxon>
        <taxon>Pseudomonadales</taxon>
        <taxon>Pseudomonadaceae</taxon>
        <taxon>Pseudomonas</taxon>
    </lineage>
</organism>
<evidence type="ECO:0000313" key="9">
    <source>
        <dbReference type="EMBL" id="RTS50633.1"/>
    </source>
</evidence>
<dbReference type="InterPro" id="IPR016085">
    <property type="entry name" value="Protease_inh_B-barrel_dom"/>
</dbReference>
<keyword evidence="6" id="KW-0574">Periplasm</keyword>
<evidence type="ECO:0000256" key="4">
    <source>
        <dbReference type="ARBA" id="ARBA00022690"/>
    </source>
</evidence>
<dbReference type="Pfam" id="PF02974">
    <property type="entry name" value="Inh"/>
    <property type="match status" value="1"/>
</dbReference>
<reference evidence="9 10" key="1">
    <citation type="submission" date="2018-12" db="EMBL/GenBank/DDBJ databases">
        <title>Pseudomonas aeruginosa Diversity Panel.</title>
        <authorList>
            <person name="Snesrud E."/>
            <person name="Mcgann P."/>
        </authorList>
    </citation>
    <scope>NUCLEOTIDE SEQUENCE [LARGE SCALE GENOMIC DNA]</scope>
    <source>
        <strain evidence="9 10">MRSN6241</strain>
    </source>
</reference>
<evidence type="ECO:0000313" key="10">
    <source>
        <dbReference type="Proteomes" id="UP000276985"/>
    </source>
</evidence>
<accession>A0ABD7K9B6</accession>